<feature type="domain" description="Nudix hydrolase" evidence="3">
    <location>
        <begin position="56"/>
        <end position="182"/>
    </location>
</feature>
<sequence length="217" mass="24933">MSLMIFLFMCAENVLSLHIPNFCPHCGSDRIISKVPQGDERMRAVCKDCHTIHYENPKVVVACVVRDTELRYILGKRSIEPRIQTWGFPQGFMELNETTRDCAARETIEEIGIVIDPSKLSLLAIYNLPKQVQIVYEAKIDSQSAEKHAQSTKECSEINLFHIDNLPPENEIAFPTVIWALHHAHHRRDISHVQQRTKLYDGKTWKVITDDDIIENA</sequence>
<gene>
    <name evidence="4" type="ORF">ALAG00032_LOCUS15228</name>
</gene>
<feature type="signal peptide" evidence="2">
    <location>
        <begin position="1"/>
        <end position="16"/>
    </location>
</feature>
<evidence type="ECO:0000259" key="3">
    <source>
        <dbReference type="PROSITE" id="PS51462"/>
    </source>
</evidence>
<protein>
    <recommendedName>
        <fullName evidence="3">Nudix hydrolase domain-containing protein</fullName>
    </recommendedName>
</protein>
<dbReference type="SUPFAM" id="SSF55811">
    <property type="entry name" value="Nudix"/>
    <property type="match status" value="1"/>
</dbReference>
<dbReference type="AlphaFoldDB" id="A0A7S3K4D1"/>
<dbReference type="PROSITE" id="PS51462">
    <property type="entry name" value="NUDIX"/>
    <property type="match status" value="1"/>
</dbReference>
<dbReference type="EMBL" id="HBIJ01023144">
    <property type="protein sequence ID" value="CAE0374425.1"/>
    <property type="molecule type" value="Transcribed_RNA"/>
</dbReference>
<reference evidence="4" key="1">
    <citation type="submission" date="2021-01" db="EMBL/GenBank/DDBJ databases">
        <authorList>
            <person name="Corre E."/>
            <person name="Pelletier E."/>
            <person name="Niang G."/>
            <person name="Scheremetjew M."/>
            <person name="Finn R."/>
            <person name="Kale V."/>
            <person name="Holt S."/>
            <person name="Cochrane G."/>
            <person name="Meng A."/>
            <person name="Brown T."/>
            <person name="Cohen L."/>
        </authorList>
    </citation>
    <scope>NUCLEOTIDE SEQUENCE</scope>
    <source>
        <strain evidence="4">CCMP1510</strain>
    </source>
</reference>
<dbReference type="InterPro" id="IPR029401">
    <property type="entry name" value="Nudix_N"/>
</dbReference>
<dbReference type="Pfam" id="PF14803">
    <property type="entry name" value="Zn_ribbon_Nudix"/>
    <property type="match status" value="1"/>
</dbReference>
<dbReference type="Gene3D" id="2.20.70.10">
    <property type="match status" value="1"/>
</dbReference>
<accession>A0A7S3K4D1</accession>
<keyword evidence="2" id="KW-0732">Signal</keyword>
<proteinExistence type="predicted"/>
<dbReference type="InterPro" id="IPR000086">
    <property type="entry name" value="NUDIX_hydrolase_dom"/>
</dbReference>
<evidence type="ECO:0000256" key="2">
    <source>
        <dbReference type="SAM" id="SignalP"/>
    </source>
</evidence>
<name>A0A7S3K4D1_9STRA</name>
<evidence type="ECO:0000256" key="1">
    <source>
        <dbReference type="ARBA" id="ARBA00022801"/>
    </source>
</evidence>
<evidence type="ECO:0000313" key="4">
    <source>
        <dbReference type="EMBL" id="CAE0374425.1"/>
    </source>
</evidence>
<feature type="chain" id="PRO_5030884654" description="Nudix hydrolase domain-containing protein" evidence="2">
    <location>
        <begin position="17"/>
        <end position="217"/>
    </location>
</feature>
<dbReference type="InterPro" id="IPR020084">
    <property type="entry name" value="NUDIX_hydrolase_CS"/>
</dbReference>
<dbReference type="GO" id="GO:0016787">
    <property type="term" value="F:hydrolase activity"/>
    <property type="evidence" value="ECO:0007669"/>
    <property type="project" value="UniProtKB-KW"/>
</dbReference>
<organism evidence="4">
    <name type="scientific">Aureoumbra lagunensis</name>
    <dbReference type="NCBI Taxonomy" id="44058"/>
    <lineage>
        <taxon>Eukaryota</taxon>
        <taxon>Sar</taxon>
        <taxon>Stramenopiles</taxon>
        <taxon>Ochrophyta</taxon>
        <taxon>Pelagophyceae</taxon>
        <taxon>Pelagomonadales</taxon>
        <taxon>Aureoumbra</taxon>
    </lineage>
</organism>
<dbReference type="PANTHER" id="PTHR43222:SF2">
    <property type="entry name" value="NUDIX HYDROLASE 23, CHLOROPLASTIC"/>
    <property type="match status" value="1"/>
</dbReference>
<dbReference type="PANTHER" id="PTHR43222">
    <property type="entry name" value="NUDIX HYDROLASE 23"/>
    <property type="match status" value="1"/>
</dbReference>
<dbReference type="Pfam" id="PF00293">
    <property type="entry name" value="NUDIX"/>
    <property type="match status" value="1"/>
</dbReference>
<dbReference type="PROSITE" id="PS00893">
    <property type="entry name" value="NUDIX_BOX"/>
    <property type="match status" value="1"/>
</dbReference>
<dbReference type="InterPro" id="IPR015797">
    <property type="entry name" value="NUDIX_hydrolase-like_dom_sf"/>
</dbReference>
<dbReference type="Gene3D" id="3.90.79.10">
    <property type="entry name" value="Nucleoside Triphosphate Pyrophosphohydrolase"/>
    <property type="match status" value="1"/>
</dbReference>
<keyword evidence="1" id="KW-0378">Hydrolase</keyword>